<dbReference type="InterPro" id="IPR001343">
    <property type="entry name" value="Hemolysn_Ca-bd"/>
</dbReference>
<dbReference type="Gene3D" id="2.150.10.10">
    <property type="entry name" value="Serralysin-like metalloprotease, C-terminal"/>
    <property type="match status" value="1"/>
</dbReference>
<evidence type="ECO:0000313" key="3">
    <source>
        <dbReference type="Proteomes" id="UP000194012"/>
    </source>
</evidence>
<evidence type="ECO:0000313" key="2">
    <source>
        <dbReference type="EMBL" id="SLN50649.1"/>
    </source>
</evidence>
<dbReference type="OrthoDB" id="6305173at2"/>
<dbReference type="InterPro" id="IPR011049">
    <property type="entry name" value="Serralysin-like_metalloprot_C"/>
</dbReference>
<organism evidence="2 3">
    <name type="scientific">Roseovarius gaetbuli</name>
    <dbReference type="NCBI Taxonomy" id="1356575"/>
    <lineage>
        <taxon>Bacteria</taxon>
        <taxon>Pseudomonadati</taxon>
        <taxon>Pseudomonadota</taxon>
        <taxon>Alphaproteobacteria</taxon>
        <taxon>Rhodobacterales</taxon>
        <taxon>Roseobacteraceae</taxon>
        <taxon>Roseovarius</taxon>
    </lineage>
</organism>
<keyword evidence="3" id="KW-1185">Reference proteome</keyword>
<proteinExistence type="predicted"/>
<dbReference type="Proteomes" id="UP000194012">
    <property type="component" value="Unassembled WGS sequence"/>
</dbReference>
<sequence>MARRHMRVSRADPELCEWSNGQTRFGGTDQRQAASAGQGGRAMTTYTVTTSNWNDPAFWSSINLTTAGHTLDVSGLPSDYRVDVDEDTGAIQIAHFGSFFTIVGANYNGAFGAPNATLGGATVINYFSAVAGTGGNDTLASGSGADTVFGNDGNDTVVSGQGDDFVDGGAGQDLILGDGQWYDPVEYASGGGGRAPILP</sequence>
<dbReference type="SUPFAM" id="SSF51120">
    <property type="entry name" value="beta-Roll"/>
    <property type="match status" value="1"/>
</dbReference>
<dbReference type="GO" id="GO:0005509">
    <property type="term" value="F:calcium ion binding"/>
    <property type="evidence" value="ECO:0007669"/>
    <property type="project" value="InterPro"/>
</dbReference>
<dbReference type="Pfam" id="PF00353">
    <property type="entry name" value="HemolysinCabind"/>
    <property type="match status" value="1"/>
</dbReference>
<protein>
    <submittedName>
        <fullName evidence="2">Leukotoxin</fullName>
    </submittedName>
</protein>
<gene>
    <name evidence="2" type="primary">lktA_2</name>
    <name evidence="2" type="ORF">ROG8370_02245</name>
</gene>
<name>A0A1X6ZG16_9RHOB</name>
<evidence type="ECO:0000256" key="1">
    <source>
        <dbReference type="SAM" id="MobiDB-lite"/>
    </source>
</evidence>
<reference evidence="3" key="1">
    <citation type="submission" date="2017-03" db="EMBL/GenBank/DDBJ databases">
        <authorList>
            <person name="Rodrigo-Torres L."/>
            <person name="Arahal R.D."/>
            <person name="Lucena T."/>
        </authorList>
    </citation>
    <scope>NUCLEOTIDE SEQUENCE [LARGE SCALE GENOMIC DNA]</scope>
    <source>
        <strain evidence="3">CECT 8370</strain>
    </source>
</reference>
<dbReference type="AlphaFoldDB" id="A0A1X6ZG16"/>
<dbReference type="EMBL" id="FWFJ01000020">
    <property type="protein sequence ID" value="SLN50649.1"/>
    <property type="molecule type" value="Genomic_DNA"/>
</dbReference>
<accession>A0A1X6ZG16</accession>
<dbReference type="RefSeq" id="WP_085827155.1">
    <property type="nucleotide sequence ID" value="NZ_FWFJ01000020.1"/>
</dbReference>
<dbReference type="PRINTS" id="PR00313">
    <property type="entry name" value="CABNDNGRPT"/>
</dbReference>
<feature type="region of interest" description="Disordered" evidence="1">
    <location>
        <begin position="19"/>
        <end position="39"/>
    </location>
</feature>